<proteinExistence type="predicted"/>
<feature type="compositionally biased region" description="Basic and acidic residues" evidence="1">
    <location>
        <begin position="229"/>
        <end position="243"/>
    </location>
</feature>
<dbReference type="AlphaFoldDB" id="A0A915DUY6"/>
<sequence>MTNEGDESEWPWFVVIPSWSAGSKPKVMDVYRVHSISGHRDQFRIYAQNFRSGPTGYTNRQAKSTGKQWQTVSHSTMILPLQPSQNSHGQDIHKKHVCIHPKRGTTRERWNSGGRDGAVAKRVPHGCKLHPSYDSPFLGKHTELLEEEYLVVSGRFSQRAVEYAWPPVEIHKEVELFAEDLEEIYGRTTGMKWSSGTRELAQDHWGAAGNDWDSPTGQHVQCTTASTNPEDHRQEQQPRDSQD</sequence>
<protein>
    <submittedName>
        <fullName evidence="3">Uncharacterized protein</fullName>
    </submittedName>
</protein>
<keyword evidence="2" id="KW-1185">Reference proteome</keyword>
<evidence type="ECO:0000256" key="1">
    <source>
        <dbReference type="SAM" id="MobiDB-lite"/>
    </source>
</evidence>
<dbReference type="Proteomes" id="UP000887574">
    <property type="component" value="Unplaced"/>
</dbReference>
<dbReference type="WBParaSite" id="jg2345">
    <property type="protein sequence ID" value="jg2345"/>
    <property type="gene ID" value="jg2345"/>
</dbReference>
<name>A0A915DUY6_9BILA</name>
<reference evidence="3" key="1">
    <citation type="submission" date="2022-11" db="UniProtKB">
        <authorList>
            <consortium name="WormBaseParasite"/>
        </authorList>
    </citation>
    <scope>IDENTIFICATION</scope>
</reference>
<organism evidence="2 3">
    <name type="scientific">Ditylenchus dipsaci</name>
    <dbReference type="NCBI Taxonomy" id="166011"/>
    <lineage>
        <taxon>Eukaryota</taxon>
        <taxon>Metazoa</taxon>
        <taxon>Ecdysozoa</taxon>
        <taxon>Nematoda</taxon>
        <taxon>Chromadorea</taxon>
        <taxon>Rhabditida</taxon>
        <taxon>Tylenchina</taxon>
        <taxon>Tylenchomorpha</taxon>
        <taxon>Sphaerularioidea</taxon>
        <taxon>Anguinidae</taxon>
        <taxon>Anguininae</taxon>
        <taxon>Ditylenchus</taxon>
    </lineage>
</organism>
<accession>A0A915DUY6</accession>
<evidence type="ECO:0000313" key="3">
    <source>
        <dbReference type="WBParaSite" id="jg2345"/>
    </source>
</evidence>
<feature type="region of interest" description="Disordered" evidence="1">
    <location>
        <begin position="206"/>
        <end position="243"/>
    </location>
</feature>
<feature type="compositionally biased region" description="Polar residues" evidence="1">
    <location>
        <begin position="213"/>
        <end position="228"/>
    </location>
</feature>
<evidence type="ECO:0000313" key="2">
    <source>
        <dbReference type="Proteomes" id="UP000887574"/>
    </source>
</evidence>